<dbReference type="AlphaFoldDB" id="A0AAD7MLJ3"/>
<protein>
    <recommendedName>
        <fullName evidence="3">MYND-type domain-containing protein</fullName>
    </recommendedName>
</protein>
<gene>
    <name evidence="1" type="ORF">B0H16DRAFT_1737540</name>
</gene>
<reference evidence="1" key="1">
    <citation type="submission" date="2023-03" db="EMBL/GenBank/DDBJ databases">
        <title>Massive genome expansion in bonnet fungi (Mycena s.s.) driven by repeated elements and novel gene families across ecological guilds.</title>
        <authorList>
            <consortium name="Lawrence Berkeley National Laboratory"/>
            <person name="Harder C.B."/>
            <person name="Miyauchi S."/>
            <person name="Viragh M."/>
            <person name="Kuo A."/>
            <person name="Thoen E."/>
            <person name="Andreopoulos B."/>
            <person name="Lu D."/>
            <person name="Skrede I."/>
            <person name="Drula E."/>
            <person name="Henrissat B."/>
            <person name="Morin E."/>
            <person name="Kohler A."/>
            <person name="Barry K."/>
            <person name="LaButti K."/>
            <person name="Morin E."/>
            <person name="Salamov A."/>
            <person name="Lipzen A."/>
            <person name="Mereny Z."/>
            <person name="Hegedus B."/>
            <person name="Baldrian P."/>
            <person name="Stursova M."/>
            <person name="Weitz H."/>
            <person name="Taylor A."/>
            <person name="Grigoriev I.V."/>
            <person name="Nagy L.G."/>
            <person name="Martin F."/>
            <person name="Kauserud H."/>
        </authorList>
    </citation>
    <scope>NUCLEOTIDE SEQUENCE</scope>
    <source>
        <strain evidence="1">CBHHK182m</strain>
    </source>
</reference>
<comment type="caution">
    <text evidence="1">The sequence shown here is derived from an EMBL/GenBank/DDBJ whole genome shotgun (WGS) entry which is preliminary data.</text>
</comment>
<name>A0AAD7MLJ3_9AGAR</name>
<proteinExistence type="predicted"/>
<evidence type="ECO:0000313" key="1">
    <source>
        <dbReference type="EMBL" id="KAJ7722811.1"/>
    </source>
</evidence>
<organism evidence="1 2">
    <name type="scientific">Mycena metata</name>
    <dbReference type="NCBI Taxonomy" id="1033252"/>
    <lineage>
        <taxon>Eukaryota</taxon>
        <taxon>Fungi</taxon>
        <taxon>Dikarya</taxon>
        <taxon>Basidiomycota</taxon>
        <taxon>Agaricomycotina</taxon>
        <taxon>Agaricomycetes</taxon>
        <taxon>Agaricomycetidae</taxon>
        <taxon>Agaricales</taxon>
        <taxon>Marasmiineae</taxon>
        <taxon>Mycenaceae</taxon>
        <taxon>Mycena</taxon>
    </lineage>
</organism>
<sequence>MDLDEDLDLGSEEVLSKLNEELEPVFRLTAILSSGCPRGRPPWAKDHTESLNLWIQKVCSMSTSECHRLANAGDPEMIHDFALRAAAGIELPSPNSVLAERYWNLLLNNPQCTVYHLGIAHAQLILFTGVVTAEGYAGPSSRMDDFKRAGIHAEIAAQAGHGTAPNVLKLGKIFQAYRHGEHKAVFGQWTCFWRAVDGWVAEKQAALDKDAAKQFKQPSRYKCAAPDCRLEASTGKLLRACAFPPSLISYSTITTKIAIWYPGGGKCEDAYKPRYCTKECQVAVRHFSKTSLPFLNAEQDWKNHKPRCKPGLQAANTEPSRSTPFTPSIRFQRHDVALGGGRGIVVTPRNPTAKSGGGQYSVNVGGVKLQSENEALSAQQLKDLAAALKSGSHKGEGKGK</sequence>
<keyword evidence="2" id="KW-1185">Reference proteome</keyword>
<evidence type="ECO:0008006" key="3">
    <source>
        <dbReference type="Google" id="ProtNLM"/>
    </source>
</evidence>
<accession>A0AAD7MLJ3</accession>
<dbReference type="Proteomes" id="UP001215598">
    <property type="component" value="Unassembled WGS sequence"/>
</dbReference>
<dbReference type="EMBL" id="JARKIB010000216">
    <property type="protein sequence ID" value="KAJ7722811.1"/>
    <property type="molecule type" value="Genomic_DNA"/>
</dbReference>
<evidence type="ECO:0000313" key="2">
    <source>
        <dbReference type="Proteomes" id="UP001215598"/>
    </source>
</evidence>